<evidence type="ECO:0000313" key="1">
    <source>
        <dbReference type="EnsemblProtists" id="EOD33035"/>
    </source>
</evidence>
<reference evidence="2" key="1">
    <citation type="journal article" date="2013" name="Nature">
        <title>Pan genome of the phytoplankton Emiliania underpins its global distribution.</title>
        <authorList>
            <person name="Read B.A."/>
            <person name="Kegel J."/>
            <person name="Klute M.J."/>
            <person name="Kuo A."/>
            <person name="Lefebvre S.C."/>
            <person name="Maumus F."/>
            <person name="Mayer C."/>
            <person name="Miller J."/>
            <person name="Monier A."/>
            <person name="Salamov A."/>
            <person name="Young J."/>
            <person name="Aguilar M."/>
            <person name="Claverie J.M."/>
            <person name="Frickenhaus S."/>
            <person name="Gonzalez K."/>
            <person name="Herman E.K."/>
            <person name="Lin Y.C."/>
            <person name="Napier J."/>
            <person name="Ogata H."/>
            <person name="Sarno A.F."/>
            <person name="Shmutz J."/>
            <person name="Schroeder D."/>
            <person name="de Vargas C."/>
            <person name="Verret F."/>
            <person name="von Dassow P."/>
            <person name="Valentin K."/>
            <person name="Van de Peer Y."/>
            <person name="Wheeler G."/>
            <person name="Dacks J.B."/>
            <person name="Delwiche C.F."/>
            <person name="Dyhrman S.T."/>
            <person name="Glockner G."/>
            <person name="John U."/>
            <person name="Richards T."/>
            <person name="Worden A.Z."/>
            <person name="Zhang X."/>
            <person name="Grigoriev I.V."/>
            <person name="Allen A.E."/>
            <person name="Bidle K."/>
            <person name="Borodovsky M."/>
            <person name="Bowler C."/>
            <person name="Brownlee C."/>
            <person name="Cock J.M."/>
            <person name="Elias M."/>
            <person name="Gladyshev V.N."/>
            <person name="Groth M."/>
            <person name="Guda C."/>
            <person name="Hadaegh A."/>
            <person name="Iglesias-Rodriguez M.D."/>
            <person name="Jenkins J."/>
            <person name="Jones B.M."/>
            <person name="Lawson T."/>
            <person name="Leese F."/>
            <person name="Lindquist E."/>
            <person name="Lobanov A."/>
            <person name="Lomsadze A."/>
            <person name="Malik S.B."/>
            <person name="Marsh M.E."/>
            <person name="Mackinder L."/>
            <person name="Mock T."/>
            <person name="Mueller-Roeber B."/>
            <person name="Pagarete A."/>
            <person name="Parker M."/>
            <person name="Probert I."/>
            <person name="Quesneville H."/>
            <person name="Raines C."/>
            <person name="Rensing S.A."/>
            <person name="Riano-Pachon D.M."/>
            <person name="Richier S."/>
            <person name="Rokitta S."/>
            <person name="Shiraiwa Y."/>
            <person name="Soanes D.M."/>
            <person name="van der Giezen M."/>
            <person name="Wahlund T.M."/>
            <person name="Williams B."/>
            <person name="Wilson W."/>
            <person name="Wolfe G."/>
            <person name="Wurch L.L."/>
        </authorList>
    </citation>
    <scope>NUCLEOTIDE SEQUENCE</scope>
</reference>
<organism evidence="1 2">
    <name type="scientific">Emiliania huxleyi (strain CCMP1516)</name>
    <dbReference type="NCBI Taxonomy" id="280463"/>
    <lineage>
        <taxon>Eukaryota</taxon>
        <taxon>Haptista</taxon>
        <taxon>Haptophyta</taxon>
        <taxon>Prymnesiophyceae</taxon>
        <taxon>Isochrysidales</taxon>
        <taxon>Noelaerhabdaceae</taxon>
        <taxon>Emiliania</taxon>
    </lineage>
</organism>
<dbReference type="EnsemblProtists" id="EOD33035">
    <property type="protein sequence ID" value="EOD33035"/>
    <property type="gene ID" value="EMIHUDRAFT_230005"/>
</dbReference>
<protein>
    <submittedName>
        <fullName evidence="1">Uncharacterized protein</fullName>
    </submittedName>
</protein>
<dbReference type="PaxDb" id="2903-EOD33035"/>
<dbReference type="GeneID" id="17278306"/>
<name>A0A0D3KBA0_EMIH1</name>
<dbReference type="RefSeq" id="XP_005785464.1">
    <property type="nucleotide sequence ID" value="XM_005785407.1"/>
</dbReference>
<proteinExistence type="predicted"/>
<accession>A0A0D3KBA0</accession>
<reference evidence="1" key="2">
    <citation type="submission" date="2024-10" db="UniProtKB">
        <authorList>
            <consortium name="EnsemblProtists"/>
        </authorList>
    </citation>
    <scope>IDENTIFICATION</scope>
</reference>
<sequence>MEKIGVLHQRLAGLAMANPGVWVVSHSDIFLGEDFDAPAVPAPAAGRGRGRGRGGQAAAVVPVVPGPQDLLFLTQLPLRALEAGGELPLLLYSLLSFHLGPIATRAARLPLAAPARLTAGLLQGAIVQSVGAAAANPTMLALQIPRLLKGASLPVIFQSTSADPHTRLEDFTDLLRMQAGGVDERRRIEERRIMLATSLGALYQLVIQPSPSVSTANTLVSRLAAKILRVRVTRAGEQAAQGMPKVGRKEIEFQFGRKITTNDNFSQLRDEFSRSDSLKEKGWMGGGTIAG</sequence>
<dbReference type="HOGENOM" id="CLU_957910_0_0_1"/>
<dbReference type="AlphaFoldDB" id="A0A0D3KBA0"/>
<dbReference type="Proteomes" id="UP000013827">
    <property type="component" value="Unassembled WGS sequence"/>
</dbReference>
<evidence type="ECO:0000313" key="2">
    <source>
        <dbReference type="Proteomes" id="UP000013827"/>
    </source>
</evidence>
<keyword evidence="2" id="KW-1185">Reference proteome</keyword>
<dbReference type="KEGG" id="ehx:EMIHUDRAFT_230005"/>